<keyword evidence="1" id="KW-0812">Transmembrane</keyword>
<accession>A0A2H9TCA5</accession>
<evidence type="ECO:0008006" key="3">
    <source>
        <dbReference type="Google" id="ProtNLM"/>
    </source>
</evidence>
<protein>
    <recommendedName>
        <fullName evidence="3">PhoPQ-activated pathogenicity-related protein</fullName>
    </recommendedName>
</protein>
<name>A0A2H9TCA5_9ZZZZ</name>
<reference evidence="2" key="1">
    <citation type="journal article" date="2017" name="Appl. Environ. Microbiol.">
        <title>Molecular characterization of an Endozoicomonas-like organism causing infection in king scallop Pecten maximus L.</title>
        <authorList>
            <person name="Cano I."/>
            <person name="van Aerle R."/>
            <person name="Ross S."/>
            <person name="Verner-Jeffreys D.W."/>
            <person name="Paley R.K."/>
            <person name="Rimmer G."/>
            <person name="Ryder D."/>
            <person name="Hooper P."/>
            <person name="Stone D."/>
            <person name="Feist S.W."/>
        </authorList>
    </citation>
    <scope>NUCLEOTIDE SEQUENCE</scope>
</reference>
<organism evidence="2">
    <name type="scientific">invertebrate metagenome</name>
    <dbReference type="NCBI Taxonomy" id="1711999"/>
    <lineage>
        <taxon>unclassified sequences</taxon>
        <taxon>metagenomes</taxon>
        <taxon>organismal metagenomes</taxon>
    </lineage>
</organism>
<sequence length="532" mass="60760">MVNQYHSYLFRYFWKIRSVRAGWLWFLLFVVSFGIAGISEAQSPLKQLPEQCDNLWLSAHPEQVIPCYLQRKEPDFGWHELASHNEFLTISGQKDIVNIREFSMVSQRWKTAESAKVNHPVWRHRVTLYTPEKRRSSTALLYINNGTLYSEKNSASFLSPNENLDFAWIAASTGSVIVNLGDVPNQLLTFGNGESLREDALMAFTWQFFLSNPESNMDGLLQLPMVKSAVKVMDMVQTLFSQEKTSSINKNNQKSSELINHFVVSGGSKRGWVSWLTAAHDKRVSAVIPMVIDILHMEATLKHIFAVYPHGNFAIRSYLPLRRLIGTPAMNALIAIVDPYRYRKQLSMPKYMISVTGDNFIPPDSSQYFYKELPGEKAMRVIPNVSHYIFRNDPQQISDAVLSFYGALLDKRPVPKLQWEQKKNQLVVKASVKPAWAKIWTGNNSHARDFRKVDENRTLSAFIPEPATFDKKGSVYELSLPLVAPEQGWRGVFAEVGFANGKYPELIQTTRLFVLPDKYPSAEENTKDMAHK</sequence>
<gene>
    <name evidence="2" type="ORF">CI610_00129</name>
</gene>
<dbReference type="Gene3D" id="3.40.50.1820">
    <property type="entry name" value="alpha/beta hydrolase"/>
    <property type="match status" value="1"/>
</dbReference>
<dbReference type="SUPFAM" id="SSF53474">
    <property type="entry name" value="alpha/beta-Hydrolases"/>
    <property type="match status" value="1"/>
</dbReference>
<feature type="transmembrane region" description="Helical" evidence="1">
    <location>
        <begin position="21"/>
        <end position="39"/>
    </location>
</feature>
<dbReference type="InterPro" id="IPR009199">
    <property type="entry name" value="PhoPQ-act_pathogen-rel_PqaA"/>
</dbReference>
<evidence type="ECO:0000256" key="1">
    <source>
        <dbReference type="SAM" id="Phobius"/>
    </source>
</evidence>
<dbReference type="InterPro" id="IPR029058">
    <property type="entry name" value="AB_hydrolase_fold"/>
</dbReference>
<evidence type="ECO:0000313" key="2">
    <source>
        <dbReference type="EMBL" id="PJE80881.1"/>
    </source>
</evidence>
<keyword evidence="1" id="KW-0472">Membrane</keyword>
<dbReference type="PANTHER" id="PTHR31497">
    <property type="entry name" value="AUTOCRINE PROLIFERATION REPRESSOR PROTEIN A"/>
    <property type="match status" value="1"/>
</dbReference>
<comment type="caution">
    <text evidence="2">The sequence shown here is derived from an EMBL/GenBank/DDBJ whole genome shotgun (WGS) entry which is preliminary data.</text>
</comment>
<proteinExistence type="predicted"/>
<dbReference type="PANTHER" id="PTHR31497:SF0">
    <property type="entry name" value="AUTOCRINE PROLIFERATION REPRESSOR PROTEIN A"/>
    <property type="match status" value="1"/>
</dbReference>
<dbReference type="EMBL" id="NSIT01000003">
    <property type="protein sequence ID" value="PJE80881.1"/>
    <property type="molecule type" value="Genomic_DNA"/>
</dbReference>
<keyword evidence="1" id="KW-1133">Transmembrane helix</keyword>
<dbReference type="PIRSF" id="PIRSF014728">
    <property type="entry name" value="PqaA"/>
    <property type="match status" value="1"/>
</dbReference>
<dbReference type="Pfam" id="PF10142">
    <property type="entry name" value="PhoPQ_related"/>
    <property type="match status" value="1"/>
</dbReference>
<dbReference type="AlphaFoldDB" id="A0A2H9TCA5"/>